<comment type="pathway">
    <text evidence="1">Amino-acid biosynthesis; S-adenosyl-L-methionine biosynthesis; S-adenosyl-L-methionine from L-methionine: step 1/1.</text>
</comment>
<reference evidence="3" key="1">
    <citation type="submission" date="2025-08" db="UniProtKB">
        <authorList>
            <consortium name="Ensembl"/>
        </authorList>
    </citation>
    <scope>IDENTIFICATION</scope>
</reference>
<protein>
    <recommendedName>
        <fullName evidence="1">Methionine adenosyltransferase 2 subunit beta</fullName>
    </recommendedName>
    <alternativeName>
        <fullName evidence="1">Methionine adenosyltransferase II beta</fullName>
    </alternativeName>
</protein>
<evidence type="ECO:0000313" key="3">
    <source>
        <dbReference type="Ensembl" id="ENSPSTP00000006836.1"/>
    </source>
</evidence>
<reference evidence="3" key="2">
    <citation type="submission" date="2025-09" db="UniProtKB">
        <authorList>
            <consortium name="Ensembl"/>
        </authorList>
    </citation>
    <scope>IDENTIFICATION</scope>
</reference>
<dbReference type="GO" id="GO:0006556">
    <property type="term" value="P:S-adenosylmethionine biosynthetic process"/>
    <property type="evidence" value="ECO:0007669"/>
    <property type="project" value="UniProtKB-UniPathway"/>
</dbReference>
<dbReference type="UniPathway" id="UPA00315">
    <property type="reaction ID" value="UER00080"/>
</dbReference>
<accession>A0A8C9EW77</accession>
<evidence type="ECO:0000256" key="1">
    <source>
        <dbReference type="RuleBase" id="RU364081"/>
    </source>
</evidence>
<evidence type="ECO:0000313" key="4">
    <source>
        <dbReference type="Proteomes" id="UP000694428"/>
    </source>
</evidence>
<dbReference type="SUPFAM" id="SSF51735">
    <property type="entry name" value="NAD(P)-binding Rossmann-fold domains"/>
    <property type="match status" value="1"/>
</dbReference>
<keyword evidence="1" id="KW-0554">One-carbon metabolism</keyword>
<dbReference type="AlphaFoldDB" id="A0A8C9EW77"/>
<dbReference type="Ensembl" id="ENSPSTT00000007170.1">
    <property type="protein sequence ID" value="ENSPSTP00000006836.1"/>
    <property type="gene ID" value="ENSPSTG00000004853.1"/>
</dbReference>
<comment type="similarity">
    <text evidence="1">Belongs to the dTDP-4-dehydrorhamnose reductase family. MAT2B subfamily.</text>
</comment>
<sequence length="124" mass="14390">MVGREKELKIRFVPGRCELVEEDIDIPSRRVLITGATGLLGRAVFKEFNENNWNAVGCGYRRAQPKFEQVNLLNSVAVHDIIHDFQSLLLRIEMPFCLRELGWNCNFFIMFVVVNYRLISSLML</sequence>
<dbReference type="GO" id="GO:0048269">
    <property type="term" value="C:methionine adenosyltransferase complex"/>
    <property type="evidence" value="ECO:0007669"/>
    <property type="project" value="TreeGrafter"/>
</dbReference>
<dbReference type="PANTHER" id="PTHR10491:SF4">
    <property type="entry name" value="METHIONINE ADENOSYLTRANSFERASE 2 SUBUNIT BETA"/>
    <property type="match status" value="1"/>
</dbReference>
<comment type="subunit">
    <text evidence="1">Heterotrimer; composed of a catalytic MAT2A homodimer that binds one regulatory MAT2B chain. Heterohexamer; composed of a central, catalytic MAT2A homotetramer flanked on either side by a regulatory MAT2B chain. NADP binding increases the affinity for MAT2A.</text>
</comment>
<dbReference type="GO" id="GO:0048270">
    <property type="term" value="F:methionine adenosyltransferase regulator activity"/>
    <property type="evidence" value="ECO:0007669"/>
    <property type="project" value="TreeGrafter"/>
</dbReference>
<feature type="domain" description="NAD-dependent epimerase/dehydratase" evidence="2">
    <location>
        <begin position="31"/>
        <end position="86"/>
    </location>
</feature>
<dbReference type="PANTHER" id="PTHR10491">
    <property type="entry name" value="DTDP-4-DEHYDRORHAMNOSE REDUCTASE"/>
    <property type="match status" value="1"/>
</dbReference>
<organism evidence="3 4">
    <name type="scientific">Pavo cristatus</name>
    <name type="common">Indian peafowl</name>
    <name type="synonym">Blue peafowl</name>
    <dbReference type="NCBI Taxonomy" id="9049"/>
    <lineage>
        <taxon>Eukaryota</taxon>
        <taxon>Metazoa</taxon>
        <taxon>Chordata</taxon>
        <taxon>Craniata</taxon>
        <taxon>Vertebrata</taxon>
        <taxon>Euteleostomi</taxon>
        <taxon>Archelosauria</taxon>
        <taxon>Archosauria</taxon>
        <taxon>Dinosauria</taxon>
        <taxon>Saurischia</taxon>
        <taxon>Theropoda</taxon>
        <taxon>Coelurosauria</taxon>
        <taxon>Aves</taxon>
        <taxon>Neognathae</taxon>
        <taxon>Galloanserae</taxon>
        <taxon>Galliformes</taxon>
        <taxon>Phasianidae</taxon>
        <taxon>Phasianinae</taxon>
        <taxon>Pavo</taxon>
    </lineage>
</organism>
<evidence type="ECO:0000259" key="2">
    <source>
        <dbReference type="Pfam" id="PF01370"/>
    </source>
</evidence>
<dbReference type="GO" id="GO:0006730">
    <property type="term" value="P:one-carbon metabolic process"/>
    <property type="evidence" value="ECO:0007669"/>
    <property type="project" value="UniProtKB-KW"/>
</dbReference>
<dbReference type="Gene3D" id="3.40.50.720">
    <property type="entry name" value="NAD(P)-binding Rossmann-like Domain"/>
    <property type="match status" value="1"/>
</dbReference>
<name>A0A8C9EW77_PAVCR</name>
<dbReference type="InterPro" id="IPR005913">
    <property type="entry name" value="dTDP_dehydrorham_reduct"/>
</dbReference>
<keyword evidence="4" id="KW-1185">Reference proteome</keyword>
<dbReference type="Pfam" id="PF01370">
    <property type="entry name" value="Epimerase"/>
    <property type="match status" value="1"/>
</dbReference>
<proteinExistence type="inferred from homology"/>
<dbReference type="InterPro" id="IPR036291">
    <property type="entry name" value="NAD(P)-bd_dom_sf"/>
</dbReference>
<dbReference type="Proteomes" id="UP000694428">
    <property type="component" value="Unplaced"/>
</dbReference>
<dbReference type="InterPro" id="IPR001509">
    <property type="entry name" value="Epimerase_deHydtase"/>
</dbReference>
<comment type="function">
    <text evidence="1">Regulatory subunit of S-adenosylmethionine synthetase 2, an enzyme that catalyzes the formation of S-adenosylmethionine from methionine and ATP. Regulates MAT2A catalytic activity by changing its kinetic properties, increasing its affinity for L-methionine.</text>
</comment>